<gene>
    <name evidence="6" type="primary">MCYN0691</name>
    <name evidence="4" type="synonym">rpsR</name>
    <name evidence="6" type="ORF">NCTC10118_00173</name>
</gene>
<comment type="subunit">
    <text evidence="4">Part of the 30S ribosomal subunit. Forms a tight heterodimer with protein bS6.</text>
</comment>
<evidence type="ECO:0000256" key="1">
    <source>
        <dbReference type="ARBA" id="ARBA00005589"/>
    </source>
</evidence>
<dbReference type="OrthoDB" id="9812008at2"/>
<evidence type="ECO:0000256" key="3">
    <source>
        <dbReference type="ARBA" id="ARBA00023274"/>
    </source>
</evidence>
<comment type="similarity">
    <text evidence="1 4 5">Belongs to the bacterial ribosomal protein bS18 family.</text>
</comment>
<dbReference type="InterPro" id="IPR001648">
    <property type="entry name" value="Ribosomal_bS18"/>
</dbReference>
<protein>
    <recommendedName>
        <fullName evidence="4">Small ribosomal subunit protein bS18</fullName>
    </recommendedName>
</protein>
<evidence type="ECO:0000313" key="7">
    <source>
        <dbReference type="Proteomes" id="UP000289952"/>
    </source>
</evidence>
<dbReference type="PANTHER" id="PTHR13479">
    <property type="entry name" value="30S RIBOSOMAL PROTEIN S18"/>
    <property type="match status" value="1"/>
</dbReference>
<keyword evidence="4" id="KW-0694">RNA-binding</keyword>
<evidence type="ECO:0000256" key="2">
    <source>
        <dbReference type="ARBA" id="ARBA00022980"/>
    </source>
</evidence>
<keyword evidence="2 4" id="KW-0689">Ribosomal protein</keyword>
<organism evidence="6 7">
    <name type="scientific">Mycoplasmopsis bovirhinis</name>
    <dbReference type="NCBI Taxonomy" id="29553"/>
    <lineage>
        <taxon>Bacteria</taxon>
        <taxon>Bacillati</taxon>
        <taxon>Mycoplasmatota</taxon>
        <taxon>Mycoplasmoidales</taxon>
        <taxon>Metamycoplasmataceae</taxon>
        <taxon>Mycoplasmopsis</taxon>
    </lineage>
</organism>
<reference evidence="6 7" key="1">
    <citation type="submission" date="2019-01" db="EMBL/GenBank/DDBJ databases">
        <authorList>
            <consortium name="Pathogen Informatics"/>
        </authorList>
    </citation>
    <scope>NUCLEOTIDE SEQUENCE [LARGE SCALE GENOMIC DNA]</scope>
    <source>
        <strain evidence="6 7">NCTC10118</strain>
    </source>
</reference>
<dbReference type="AlphaFoldDB" id="A0A449AD14"/>
<accession>A0A449AD14</accession>
<comment type="function">
    <text evidence="4">Binds as a heterodimer with protein bS6 to the central domain of the 16S rRNA, where it helps stabilize the platform of the 30S subunit.</text>
</comment>
<dbReference type="PRINTS" id="PR00974">
    <property type="entry name" value="RIBOSOMALS18"/>
</dbReference>
<dbReference type="Proteomes" id="UP000289952">
    <property type="component" value="Chromosome"/>
</dbReference>
<dbReference type="EMBL" id="LR214972">
    <property type="protein sequence ID" value="VEU62863.1"/>
    <property type="molecule type" value="Genomic_DNA"/>
</dbReference>
<name>A0A449AD14_9BACT</name>
<dbReference type="Gene3D" id="4.10.640.10">
    <property type="entry name" value="Ribosomal protein S18"/>
    <property type="match status" value="1"/>
</dbReference>
<dbReference type="SUPFAM" id="SSF46911">
    <property type="entry name" value="Ribosomal protein S18"/>
    <property type="match status" value="1"/>
</dbReference>
<dbReference type="PANTHER" id="PTHR13479:SF40">
    <property type="entry name" value="SMALL RIBOSOMAL SUBUNIT PROTEIN BS18M"/>
    <property type="match status" value="1"/>
</dbReference>
<dbReference type="Pfam" id="PF01084">
    <property type="entry name" value="Ribosomal_S18"/>
    <property type="match status" value="1"/>
</dbReference>
<dbReference type="RefSeq" id="WP_129621058.1">
    <property type="nucleotide sequence ID" value="NZ_LR214972.1"/>
</dbReference>
<dbReference type="GO" id="GO:0006412">
    <property type="term" value="P:translation"/>
    <property type="evidence" value="ECO:0007669"/>
    <property type="project" value="UniProtKB-UniRule"/>
</dbReference>
<proteinExistence type="inferred from homology"/>
<keyword evidence="4" id="KW-0699">rRNA-binding</keyword>
<dbReference type="GO" id="GO:0003735">
    <property type="term" value="F:structural constituent of ribosome"/>
    <property type="evidence" value="ECO:0007669"/>
    <property type="project" value="InterPro"/>
</dbReference>
<dbReference type="GO" id="GO:0022627">
    <property type="term" value="C:cytosolic small ribosomal subunit"/>
    <property type="evidence" value="ECO:0007669"/>
    <property type="project" value="TreeGrafter"/>
</dbReference>
<evidence type="ECO:0000256" key="4">
    <source>
        <dbReference type="HAMAP-Rule" id="MF_00270"/>
    </source>
</evidence>
<evidence type="ECO:0000256" key="5">
    <source>
        <dbReference type="RuleBase" id="RU003910"/>
    </source>
</evidence>
<sequence>MAYNKNKKAFLNKRKVCQFCENKQTYIDYKDTETLTKFISGTGQIKSKSLTGTCAKHQRKLATAIKRARFIALLPFTIVRTRFSSK</sequence>
<evidence type="ECO:0000313" key="6">
    <source>
        <dbReference type="EMBL" id="VEU62863.1"/>
    </source>
</evidence>
<keyword evidence="3 4" id="KW-0687">Ribonucleoprotein</keyword>
<dbReference type="HAMAP" id="MF_00270">
    <property type="entry name" value="Ribosomal_bS18"/>
    <property type="match status" value="1"/>
</dbReference>
<dbReference type="GO" id="GO:0070181">
    <property type="term" value="F:small ribosomal subunit rRNA binding"/>
    <property type="evidence" value="ECO:0007669"/>
    <property type="project" value="TreeGrafter"/>
</dbReference>
<dbReference type="NCBIfam" id="TIGR00165">
    <property type="entry name" value="S18"/>
    <property type="match status" value="1"/>
</dbReference>
<dbReference type="InterPro" id="IPR036870">
    <property type="entry name" value="Ribosomal_bS18_sf"/>
</dbReference>
<keyword evidence="7" id="KW-1185">Reference proteome</keyword>